<evidence type="ECO:0000256" key="4">
    <source>
        <dbReference type="ARBA" id="ARBA00022525"/>
    </source>
</evidence>
<dbReference type="RefSeq" id="WP_379876405.1">
    <property type="nucleotide sequence ID" value="NZ_JBHRTS010000004.1"/>
</dbReference>
<dbReference type="InterPro" id="IPR011050">
    <property type="entry name" value="Pectin_lyase_fold/virulence"/>
</dbReference>
<protein>
    <submittedName>
        <fullName evidence="8">Choice-of-anchor Q domain-containing protein</fullName>
    </submittedName>
</protein>
<evidence type="ECO:0000313" key="9">
    <source>
        <dbReference type="Proteomes" id="UP001595533"/>
    </source>
</evidence>
<organism evidence="8 9">
    <name type="scientific">Marinicella sediminis</name>
    <dbReference type="NCBI Taxonomy" id="1792834"/>
    <lineage>
        <taxon>Bacteria</taxon>
        <taxon>Pseudomonadati</taxon>
        <taxon>Pseudomonadota</taxon>
        <taxon>Gammaproteobacteria</taxon>
        <taxon>Lysobacterales</taxon>
        <taxon>Marinicellaceae</taxon>
        <taxon>Marinicella</taxon>
    </lineage>
</organism>
<dbReference type="Proteomes" id="UP001595533">
    <property type="component" value="Unassembled WGS sequence"/>
</dbReference>
<keyword evidence="9" id="KW-1185">Reference proteome</keyword>
<name>A0ABV7JG80_9GAMM</name>
<dbReference type="Pfam" id="PF17963">
    <property type="entry name" value="Big_9"/>
    <property type="match status" value="1"/>
</dbReference>
<dbReference type="EMBL" id="JBHRTS010000004">
    <property type="protein sequence ID" value="MFC3194412.1"/>
    <property type="molecule type" value="Genomic_DNA"/>
</dbReference>
<evidence type="ECO:0000256" key="6">
    <source>
        <dbReference type="ARBA" id="ARBA00023136"/>
    </source>
</evidence>
<dbReference type="PANTHER" id="PTHR11319">
    <property type="entry name" value="G PROTEIN-COUPLED RECEPTOR-RELATED"/>
    <property type="match status" value="1"/>
</dbReference>
<sequence>MMGLQPGDDLQAAVITVNSVESNNPVAEDGFCTLQEAVEATNSNLASGVSSGECAAGEPFPVIDEIHFSIDILPASVIVPTALELTESVAVVGPHQDLLTLQGIGLDRVMVIDNLAVASFSVSDLTINGGFAGIGTSPDNMGGGMLVSLASSDLLLERVTFKNNYAEYAGGALAIGYGGTVNNVITISHCTFDDNSSIGTVLQPNGNTGGGGAIFIGAFQTVEVINSTFTANRALNQAVPLPSGDAYGGAIWMLSSSPTATSTLAVDSSTFDDNSANGVGGAISIGGPGFPTDVSEVAIKHSTFTRNTADANFSDTGHAGGGIYSSSSVPIGIFNNVIARNTDHSTTSRPNLSGSFNSIGHNFINGNQGISGAFPMGSPNVNDDFVVPGVGTPGLEPLADNGGPTLTRAIEFDSPLIDQGKCGNKLSDQRGHHEDLLMTRAVDDPAVTDFAGSCDIGAFERNALSIDPEPMAVNDLYSVLEDHTLNALDANGQQTPADSTDDGLLANDLDDDVLWVTSAGLQNLNTLDMDDAGQINLQADGTFSYTPPADENGQAFSVYHISDRMNRDQVSFGITVVPVNDPPSFEVDGSTLFNISSNDPPPITDENWAINISPGAANESNQQLTFGVTYTVGDASFFISPPTVDVQTGDLNFEVADDATGSVSLLIYLQDNGDTDNGGSNISPSEMVTINRTIPDVIFADNFDGSAGSN</sequence>
<keyword evidence="5" id="KW-0732">Signal</keyword>
<keyword evidence="7" id="KW-0998">Cell outer membrane</keyword>
<dbReference type="NCBIfam" id="NF041518">
    <property type="entry name" value="choice_anch_Q"/>
    <property type="match status" value="1"/>
</dbReference>
<keyword evidence="4" id="KW-0964">Secreted</keyword>
<evidence type="ECO:0000256" key="1">
    <source>
        <dbReference type="ARBA" id="ARBA00004196"/>
    </source>
</evidence>
<dbReference type="InterPro" id="IPR003368">
    <property type="entry name" value="POMP_repeat"/>
</dbReference>
<evidence type="ECO:0000256" key="2">
    <source>
        <dbReference type="ARBA" id="ARBA00004442"/>
    </source>
</evidence>
<proteinExistence type="predicted"/>
<dbReference type="Pfam" id="PF02415">
    <property type="entry name" value="Chlam_PMP"/>
    <property type="match status" value="2"/>
</dbReference>
<comment type="subcellular location">
    <subcellularLocation>
        <location evidence="1">Cell envelope</location>
    </subcellularLocation>
    <subcellularLocation>
        <location evidence="2">Cell outer membrane</location>
    </subcellularLocation>
    <subcellularLocation>
        <location evidence="3">Secreted</location>
    </subcellularLocation>
</comment>
<dbReference type="InterPro" id="IPR006626">
    <property type="entry name" value="PbH1"/>
</dbReference>
<dbReference type="PANTHER" id="PTHR11319:SF35">
    <property type="entry name" value="OUTER MEMBRANE PROTEIN PMPC-RELATED"/>
    <property type="match status" value="1"/>
</dbReference>
<accession>A0ABV7JG80</accession>
<evidence type="ECO:0000256" key="3">
    <source>
        <dbReference type="ARBA" id="ARBA00004613"/>
    </source>
</evidence>
<evidence type="ECO:0000313" key="8">
    <source>
        <dbReference type="EMBL" id="MFC3194412.1"/>
    </source>
</evidence>
<evidence type="ECO:0000256" key="7">
    <source>
        <dbReference type="ARBA" id="ARBA00023237"/>
    </source>
</evidence>
<gene>
    <name evidence="8" type="ORF">ACFODZ_09185</name>
</gene>
<dbReference type="SMART" id="SM00710">
    <property type="entry name" value="PbH1"/>
    <property type="match status" value="4"/>
</dbReference>
<comment type="caution">
    <text evidence="8">The sequence shown here is derived from an EMBL/GenBank/DDBJ whole genome shotgun (WGS) entry which is preliminary data.</text>
</comment>
<dbReference type="InterPro" id="IPR059226">
    <property type="entry name" value="Choice_anch_Q_dom"/>
</dbReference>
<keyword evidence="6" id="KW-0472">Membrane</keyword>
<reference evidence="9" key="1">
    <citation type="journal article" date="2019" name="Int. J. Syst. Evol. Microbiol.">
        <title>The Global Catalogue of Microorganisms (GCM) 10K type strain sequencing project: providing services to taxonomists for standard genome sequencing and annotation.</title>
        <authorList>
            <consortium name="The Broad Institute Genomics Platform"/>
            <consortium name="The Broad Institute Genome Sequencing Center for Infectious Disease"/>
            <person name="Wu L."/>
            <person name="Ma J."/>
        </authorList>
    </citation>
    <scope>NUCLEOTIDE SEQUENCE [LARGE SCALE GENOMIC DNA]</scope>
    <source>
        <strain evidence="9">KCTC 42953</strain>
    </source>
</reference>
<dbReference type="SUPFAM" id="SSF51126">
    <property type="entry name" value="Pectin lyase-like"/>
    <property type="match status" value="1"/>
</dbReference>
<evidence type="ECO:0000256" key="5">
    <source>
        <dbReference type="ARBA" id="ARBA00022729"/>
    </source>
</evidence>